<organism evidence="1 2">
    <name type="scientific">Rhodopseudomonas pseudopalustris</name>
    <dbReference type="NCBI Taxonomy" id="1513892"/>
    <lineage>
        <taxon>Bacteria</taxon>
        <taxon>Pseudomonadati</taxon>
        <taxon>Pseudomonadota</taxon>
        <taxon>Alphaproteobacteria</taxon>
        <taxon>Hyphomicrobiales</taxon>
        <taxon>Nitrobacteraceae</taxon>
        <taxon>Rhodopseudomonas</taxon>
    </lineage>
</organism>
<reference evidence="2" key="1">
    <citation type="submission" date="2016-10" db="EMBL/GenBank/DDBJ databases">
        <authorList>
            <person name="Varghese N."/>
            <person name="Submissions S."/>
        </authorList>
    </citation>
    <scope>NUCLEOTIDE SEQUENCE [LARGE SCALE GENOMIC DNA]</scope>
    <source>
        <strain evidence="2">DSM 123</strain>
    </source>
</reference>
<keyword evidence="2" id="KW-1185">Reference proteome</keyword>
<dbReference type="AlphaFoldDB" id="A0A1H8WI74"/>
<name>A0A1H8WI74_9BRAD</name>
<evidence type="ECO:0000313" key="2">
    <source>
        <dbReference type="Proteomes" id="UP000199615"/>
    </source>
</evidence>
<dbReference type="EMBL" id="FODT01000012">
    <property type="protein sequence ID" value="SEP27360.1"/>
    <property type="molecule type" value="Genomic_DNA"/>
</dbReference>
<protein>
    <recommendedName>
        <fullName evidence="3">Microcystin-dependent protein</fullName>
    </recommendedName>
</protein>
<evidence type="ECO:0000313" key="1">
    <source>
        <dbReference type="EMBL" id="SEP27360.1"/>
    </source>
</evidence>
<dbReference type="Proteomes" id="UP000199615">
    <property type="component" value="Unassembled WGS sequence"/>
</dbReference>
<evidence type="ECO:0008006" key="3">
    <source>
        <dbReference type="Google" id="ProtNLM"/>
    </source>
</evidence>
<gene>
    <name evidence="1" type="ORF">SAMN05444123_112117</name>
</gene>
<dbReference type="SUPFAM" id="SSF88874">
    <property type="entry name" value="Receptor-binding domain of short tail fibre protein gp12"/>
    <property type="match status" value="1"/>
</dbReference>
<proteinExistence type="predicted"/>
<dbReference type="Gene3D" id="2.10.10.20">
    <property type="entry name" value="Carbohydrate-binding module superfamily 5/12"/>
    <property type="match status" value="1"/>
</dbReference>
<sequence>MYCDGTDKNDGLALVGYPEVYSIAYSYADFSLAQGNSGFPGAQVDDDLAGLQASIENVAAFVQKAIRADGALNNGIVSYDSLSPGLQVAGLAPANAWQAGVSYVAGANVVLLGKLYRSTTAHTSGVFASDLAAGLWLLIAELPAGPPGPSGTGSGDMLRSQNLSDVDDPAAALANIGGVPRSGGALTGPLTLAGDPTVALHAATKRYVDTTVGGAAWRTGSVRLTYQSVAEAGWIMINDGSIGDGASGATTRANGDTWALFALMYALPIGLTLQNSSGSVVARGVSAEADYAAHRRLVLPKTLGRAIGVAGSGAGLTPRAMGAVVGAENHLLTLQEAPSHSHTGGGAGYTDTMDRNTSHSHAYNRPFRGGTADGGGYTWWLQELQVYDTTPANIDHQHYFTYSFTTSESGGGAAHNNMQPTTFLNAEMKL</sequence>
<accession>A0A1H8WI74</accession>